<comment type="caution">
    <text evidence="3">The sequence shown here is derived from an EMBL/GenBank/DDBJ whole genome shotgun (WGS) entry which is preliminary data.</text>
</comment>
<keyword evidence="4" id="KW-1185">Reference proteome</keyword>
<proteinExistence type="predicted"/>
<evidence type="ECO:0000313" key="4">
    <source>
        <dbReference type="Proteomes" id="UP000622797"/>
    </source>
</evidence>
<keyword evidence="1" id="KW-0175">Coiled coil</keyword>
<dbReference type="EMBL" id="JABEXW010000064">
    <property type="protein sequence ID" value="KAF4972224.1"/>
    <property type="molecule type" value="Genomic_DNA"/>
</dbReference>
<evidence type="ECO:0000313" key="3">
    <source>
        <dbReference type="EMBL" id="KAF4972224.1"/>
    </source>
</evidence>
<feature type="region of interest" description="Disordered" evidence="2">
    <location>
        <begin position="1"/>
        <end position="23"/>
    </location>
</feature>
<name>A0A8H4U9K1_9HYPO</name>
<dbReference type="OrthoDB" id="5071341at2759"/>
<sequence>MATVEYRSDAESTSSVDSFDPPPMLVEKRITREEALEQSGGLADMIWVPGFQQESLKPRMKEWLTRPVFRVLPQDLKDRVIRWCVHNNQDLLRMIAIAPEQDLTKWVYLVKIQHRRENMEWCGAGADILRFYVAELKPLRMGLPETERREIVNRVRHEMNLFADYHDEKCKAMEREKEELLQKERASMDAERSAFLTAFELQKQAMDG</sequence>
<organism evidence="3 4">
    <name type="scientific">Fusarium sarcochroum</name>
    <dbReference type="NCBI Taxonomy" id="1208366"/>
    <lineage>
        <taxon>Eukaryota</taxon>
        <taxon>Fungi</taxon>
        <taxon>Dikarya</taxon>
        <taxon>Ascomycota</taxon>
        <taxon>Pezizomycotina</taxon>
        <taxon>Sordariomycetes</taxon>
        <taxon>Hypocreomycetidae</taxon>
        <taxon>Hypocreales</taxon>
        <taxon>Nectriaceae</taxon>
        <taxon>Fusarium</taxon>
        <taxon>Fusarium lateritium species complex</taxon>
    </lineage>
</organism>
<feature type="coiled-coil region" evidence="1">
    <location>
        <begin position="163"/>
        <end position="193"/>
    </location>
</feature>
<gene>
    <name evidence="3" type="ORF">FSARC_1176</name>
</gene>
<dbReference type="AlphaFoldDB" id="A0A8H4U9K1"/>
<reference evidence="3" key="1">
    <citation type="journal article" date="2020" name="BMC Genomics">
        <title>Correction to: Identification and distribution of gene clusters required for synthesis of sphingolipid metabolism inhibitors in diverse species of the filamentous fungus Fusarium.</title>
        <authorList>
            <person name="Kim H.S."/>
            <person name="Lohmar J.M."/>
            <person name="Busman M."/>
            <person name="Brown D.W."/>
            <person name="Naumann T.A."/>
            <person name="Divon H.H."/>
            <person name="Lysoe E."/>
            <person name="Uhlig S."/>
            <person name="Proctor R.H."/>
        </authorList>
    </citation>
    <scope>NUCLEOTIDE SEQUENCE</scope>
    <source>
        <strain evidence="3">NRRL 20472</strain>
    </source>
</reference>
<evidence type="ECO:0000256" key="1">
    <source>
        <dbReference type="SAM" id="Coils"/>
    </source>
</evidence>
<evidence type="ECO:0000256" key="2">
    <source>
        <dbReference type="SAM" id="MobiDB-lite"/>
    </source>
</evidence>
<protein>
    <submittedName>
        <fullName evidence="3">Uncharacterized protein</fullName>
    </submittedName>
</protein>
<reference evidence="3" key="2">
    <citation type="submission" date="2020-05" db="EMBL/GenBank/DDBJ databases">
        <authorList>
            <person name="Kim H.-S."/>
            <person name="Proctor R.H."/>
            <person name="Brown D.W."/>
        </authorList>
    </citation>
    <scope>NUCLEOTIDE SEQUENCE</scope>
    <source>
        <strain evidence="3">NRRL 20472</strain>
    </source>
</reference>
<feature type="compositionally biased region" description="Basic and acidic residues" evidence="2">
    <location>
        <begin position="1"/>
        <end position="10"/>
    </location>
</feature>
<dbReference type="Proteomes" id="UP000622797">
    <property type="component" value="Unassembled WGS sequence"/>
</dbReference>
<accession>A0A8H4U9K1</accession>